<name>A0A2V0NTU7_9CHLO</name>
<evidence type="ECO:0000313" key="3">
    <source>
        <dbReference type="EMBL" id="GBF88347.1"/>
    </source>
</evidence>
<dbReference type="CDD" id="cd18316">
    <property type="entry name" value="BTB_POZ_KCTD-like"/>
    <property type="match status" value="1"/>
</dbReference>
<feature type="domain" description="Potassium channel tetramerisation-type BTB" evidence="2">
    <location>
        <begin position="6"/>
        <end position="59"/>
    </location>
</feature>
<feature type="compositionally biased region" description="Low complexity" evidence="1">
    <location>
        <begin position="174"/>
        <end position="192"/>
    </location>
</feature>
<keyword evidence="4" id="KW-1185">Reference proteome</keyword>
<dbReference type="InParanoid" id="A0A2V0NTU7"/>
<gene>
    <name evidence="3" type="ORF">Rsub_01059</name>
</gene>
<evidence type="ECO:0000313" key="4">
    <source>
        <dbReference type="Proteomes" id="UP000247498"/>
    </source>
</evidence>
<accession>A0A2V0NTU7</accession>
<dbReference type="Proteomes" id="UP000247498">
    <property type="component" value="Unassembled WGS sequence"/>
</dbReference>
<dbReference type="Gene3D" id="3.30.710.10">
    <property type="entry name" value="Potassium Channel Kv1.1, Chain A"/>
    <property type="match status" value="1"/>
</dbReference>
<dbReference type="Pfam" id="PF02214">
    <property type="entry name" value="BTB_2"/>
    <property type="match status" value="1"/>
</dbReference>
<dbReference type="GO" id="GO:0051260">
    <property type="term" value="P:protein homooligomerization"/>
    <property type="evidence" value="ECO:0007669"/>
    <property type="project" value="InterPro"/>
</dbReference>
<organism evidence="3 4">
    <name type="scientific">Raphidocelis subcapitata</name>
    <dbReference type="NCBI Taxonomy" id="307507"/>
    <lineage>
        <taxon>Eukaryota</taxon>
        <taxon>Viridiplantae</taxon>
        <taxon>Chlorophyta</taxon>
        <taxon>core chlorophytes</taxon>
        <taxon>Chlorophyceae</taxon>
        <taxon>CS clade</taxon>
        <taxon>Sphaeropleales</taxon>
        <taxon>Selenastraceae</taxon>
        <taxon>Raphidocelis</taxon>
    </lineage>
</organism>
<sequence>MAAPFVQLNVGGVLHTTTRDTLMREPSSRIALMARGVLPCPTTSDGALFIDRSPRWFQTSERARTRGRATRSRRYYQLTGFEAWLRAQDIASPPASDGAASPASAAYGSPLSAGPASPFSGYAAAAAAAAFARPSLLGVPPPPPRASVWEGSPLLPAGGRPSSALASFGGGGSVPASAPPMRSSSYLPPSLGGPAPLARASSASAALPDPAAPASKFVPQPLESNAFKWTAKYLQTNERMRGVVTTLLELAYLAPHRALHTGKVSITIASECTHDRMTALLGAPSGGDGLRDKLQVVSVKGSSGWAFEMALRPSSELALFDKFSIAEFVQDNWFVLAAILKDEYGIIAEEDASNKPTCAACRRSNVSLTLEKHF</sequence>
<dbReference type="InterPro" id="IPR003131">
    <property type="entry name" value="T1-type_BTB"/>
</dbReference>
<dbReference type="OrthoDB" id="2414723at2759"/>
<dbReference type="EMBL" id="BDRX01000004">
    <property type="protein sequence ID" value="GBF88347.1"/>
    <property type="molecule type" value="Genomic_DNA"/>
</dbReference>
<dbReference type="InterPro" id="IPR011333">
    <property type="entry name" value="SKP1/BTB/POZ_sf"/>
</dbReference>
<dbReference type="AlphaFoldDB" id="A0A2V0NTU7"/>
<feature type="region of interest" description="Disordered" evidence="1">
    <location>
        <begin position="166"/>
        <end position="192"/>
    </location>
</feature>
<protein>
    <recommendedName>
        <fullName evidence="2">Potassium channel tetramerisation-type BTB domain-containing protein</fullName>
    </recommendedName>
</protein>
<proteinExistence type="predicted"/>
<reference evidence="3 4" key="1">
    <citation type="journal article" date="2018" name="Sci. Rep.">
        <title>Raphidocelis subcapitata (=Pseudokirchneriella subcapitata) provides an insight into genome evolution and environmental adaptations in the Sphaeropleales.</title>
        <authorList>
            <person name="Suzuki S."/>
            <person name="Yamaguchi H."/>
            <person name="Nakajima N."/>
            <person name="Kawachi M."/>
        </authorList>
    </citation>
    <scope>NUCLEOTIDE SEQUENCE [LARGE SCALE GENOMIC DNA]</scope>
    <source>
        <strain evidence="3 4">NIES-35</strain>
    </source>
</reference>
<evidence type="ECO:0000256" key="1">
    <source>
        <dbReference type="SAM" id="MobiDB-lite"/>
    </source>
</evidence>
<comment type="caution">
    <text evidence="3">The sequence shown here is derived from an EMBL/GenBank/DDBJ whole genome shotgun (WGS) entry which is preliminary data.</text>
</comment>
<dbReference type="STRING" id="307507.A0A2V0NTU7"/>
<evidence type="ECO:0000259" key="2">
    <source>
        <dbReference type="Pfam" id="PF02214"/>
    </source>
</evidence>
<dbReference type="SUPFAM" id="SSF54695">
    <property type="entry name" value="POZ domain"/>
    <property type="match status" value="1"/>
</dbReference>